<evidence type="ECO:0000259" key="7">
    <source>
        <dbReference type="PROSITE" id="PS51160"/>
    </source>
</evidence>
<evidence type="ECO:0000256" key="2">
    <source>
        <dbReference type="ARBA" id="ARBA00012150"/>
    </source>
</evidence>
<dbReference type="EMBL" id="BMYK01000012">
    <property type="protein sequence ID" value="GHC89909.1"/>
    <property type="molecule type" value="Genomic_DNA"/>
</dbReference>
<evidence type="ECO:0000256" key="1">
    <source>
        <dbReference type="ARBA" id="ARBA00005614"/>
    </source>
</evidence>
<comment type="similarity">
    <text evidence="1 5">Belongs to the acylphosphatase family.</text>
</comment>
<dbReference type="Proteomes" id="UP000626210">
    <property type="component" value="Unassembled WGS sequence"/>
</dbReference>
<feature type="region of interest" description="Disordered" evidence="6">
    <location>
        <begin position="69"/>
        <end position="93"/>
    </location>
</feature>
<evidence type="ECO:0000256" key="4">
    <source>
        <dbReference type="PROSITE-ProRule" id="PRU00520"/>
    </source>
</evidence>
<proteinExistence type="inferred from homology"/>
<accession>A0ABQ3G6V9</accession>
<keyword evidence="9" id="KW-1185">Reference proteome</keyword>
<organism evidence="8 9">
    <name type="scientific">Pseudorhodoferax aquiterrae</name>
    <dbReference type="NCBI Taxonomy" id="747304"/>
    <lineage>
        <taxon>Bacteria</taxon>
        <taxon>Pseudomonadati</taxon>
        <taxon>Pseudomonadota</taxon>
        <taxon>Betaproteobacteria</taxon>
        <taxon>Burkholderiales</taxon>
        <taxon>Comamonadaceae</taxon>
    </lineage>
</organism>
<protein>
    <recommendedName>
        <fullName evidence="2 4">acylphosphatase</fullName>
        <ecNumber evidence="2 4">3.6.1.7</ecNumber>
    </recommendedName>
</protein>
<dbReference type="PROSITE" id="PS51160">
    <property type="entry name" value="ACYLPHOSPHATASE_3"/>
    <property type="match status" value="1"/>
</dbReference>
<gene>
    <name evidence="8" type="ORF">GCM10007320_38010</name>
</gene>
<keyword evidence="4" id="KW-0378">Hydrolase</keyword>
<comment type="caution">
    <text evidence="8">The sequence shown here is derived from an EMBL/GenBank/DDBJ whole genome shotgun (WGS) entry which is preliminary data.</text>
</comment>
<dbReference type="Pfam" id="PF00708">
    <property type="entry name" value="Acylphosphatase"/>
    <property type="match status" value="1"/>
</dbReference>
<evidence type="ECO:0000313" key="9">
    <source>
        <dbReference type="Proteomes" id="UP000626210"/>
    </source>
</evidence>
<dbReference type="InterPro" id="IPR020456">
    <property type="entry name" value="Acylphosphatase"/>
</dbReference>
<sequence length="93" mass="9851">MSVLHLLIAGRVQGVSYRASMAERARALGVRGWVRNLSDGRVEALVQAEPAVLDALLAWCRRGPPAARVDSVQAAPASDDTSLPAGFETRPTA</sequence>
<dbReference type="PANTHER" id="PTHR47268">
    <property type="entry name" value="ACYLPHOSPHATASE"/>
    <property type="match status" value="1"/>
</dbReference>
<comment type="catalytic activity">
    <reaction evidence="3 4">
        <text>an acyl phosphate + H2O = a carboxylate + phosphate + H(+)</text>
        <dbReference type="Rhea" id="RHEA:14965"/>
        <dbReference type="ChEBI" id="CHEBI:15377"/>
        <dbReference type="ChEBI" id="CHEBI:15378"/>
        <dbReference type="ChEBI" id="CHEBI:29067"/>
        <dbReference type="ChEBI" id="CHEBI:43474"/>
        <dbReference type="ChEBI" id="CHEBI:59918"/>
        <dbReference type="EC" id="3.6.1.7"/>
    </reaction>
</comment>
<evidence type="ECO:0000256" key="3">
    <source>
        <dbReference type="ARBA" id="ARBA00047645"/>
    </source>
</evidence>
<dbReference type="Gene3D" id="3.30.70.100">
    <property type="match status" value="1"/>
</dbReference>
<reference evidence="9" key="1">
    <citation type="journal article" date="2019" name="Int. J. Syst. Evol. Microbiol.">
        <title>The Global Catalogue of Microorganisms (GCM) 10K type strain sequencing project: providing services to taxonomists for standard genome sequencing and annotation.</title>
        <authorList>
            <consortium name="The Broad Institute Genomics Platform"/>
            <consortium name="The Broad Institute Genome Sequencing Center for Infectious Disease"/>
            <person name="Wu L."/>
            <person name="Ma J."/>
        </authorList>
    </citation>
    <scope>NUCLEOTIDE SEQUENCE [LARGE SCALE GENOMIC DNA]</scope>
    <source>
        <strain evidence="9">KCTC 23314</strain>
    </source>
</reference>
<dbReference type="InterPro" id="IPR001792">
    <property type="entry name" value="Acylphosphatase-like_dom"/>
</dbReference>
<feature type="domain" description="Acylphosphatase-like" evidence="7">
    <location>
        <begin position="3"/>
        <end position="91"/>
    </location>
</feature>
<name>A0ABQ3G6V9_9BURK</name>
<evidence type="ECO:0000256" key="5">
    <source>
        <dbReference type="RuleBase" id="RU004168"/>
    </source>
</evidence>
<dbReference type="PANTHER" id="PTHR47268:SF4">
    <property type="entry name" value="ACYLPHOSPHATASE"/>
    <property type="match status" value="1"/>
</dbReference>
<feature type="active site" evidence="4">
    <location>
        <position position="36"/>
    </location>
</feature>
<feature type="active site" evidence="4">
    <location>
        <position position="18"/>
    </location>
</feature>
<dbReference type="SUPFAM" id="SSF54975">
    <property type="entry name" value="Acylphosphatase/BLUF domain-like"/>
    <property type="match status" value="1"/>
</dbReference>
<evidence type="ECO:0000313" key="8">
    <source>
        <dbReference type="EMBL" id="GHC89909.1"/>
    </source>
</evidence>
<dbReference type="EC" id="3.6.1.7" evidence="2 4"/>
<dbReference type="RefSeq" id="WP_189688498.1">
    <property type="nucleotide sequence ID" value="NZ_BMYK01000012.1"/>
</dbReference>
<dbReference type="PRINTS" id="PR00112">
    <property type="entry name" value="ACYLPHPHTASE"/>
</dbReference>
<dbReference type="InterPro" id="IPR036046">
    <property type="entry name" value="Acylphosphatase-like_dom_sf"/>
</dbReference>
<evidence type="ECO:0000256" key="6">
    <source>
        <dbReference type="SAM" id="MobiDB-lite"/>
    </source>
</evidence>